<keyword evidence="2" id="KW-1185">Reference proteome</keyword>
<evidence type="ECO:0000313" key="1">
    <source>
        <dbReference type="EMBL" id="TNN48372.1"/>
    </source>
</evidence>
<reference evidence="1 2" key="1">
    <citation type="submission" date="2019-03" db="EMBL/GenBank/DDBJ databases">
        <title>First draft genome of Liparis tanakae, snailfish: a comprehensive survey of snailfish specific genes.</title>
        <authorList>
            <person name="Kim W."/>
            <person name="Song I."/>
            <person name="Jeong J.-H."/>
            <person name="Kim D."/>
            <person name="Kim S."/>
            <person name="Ryu S."/>
            <person name="Song J.Y."/>
            <person name="Lee S.K."/>
        </authorList>
    </citation>
    <scope>NUCLEOTIDE SEQUENCE [LARGE SCALE GENOMIC DNA]</scope>
    <source>
        <tissue evidence="1">Muscle</tissue>
    </source>
</reference>
<gene>
    <name evidence="1" type="ORF">EYF80_041410</name>
</gene>
<accession>A0A4Z2G734</accession>
<evidence type="ECO:0000313" key="2">
    <source>
        <dbReference type="Proteomes" id="UP000314294"/>
    </source>
</evidence>
<name>A0A4Z2G734_9TELE</name>
<proteinExistence type="predicted"/>
<organism evidence="1 2">
    <name type="scientific">Liparis tanakae</name>
    <name type="common">Tanaka's snailfish</name>
    <dbReference type="NCBI Taxonomy" id="230148"/>
    <lineage>
        <taxon>Eukaryota</taxon>
        <taxon>Metazoa</taxon>
        <taxon>Chordata</taxon>
        <taxon>Craniata</taxon>
        <taxon>Vertebrata</taxon>
        <taxon>Euteleostomi</taxon>
        <taxon>Actinopterygii</taxon>
        <taxon>Neopterygii</taxon>
        <taxon>Teleostei</taxon>
        <taxon>Neoteleostei</taxon>
        <taxon>Acanthomorphata</taxon>
        <taxon>Eupercaria</taxon>
        <taxon>Perciformes</taxon>
        <taxon>Cottioidei</taxon>
        <taxon>Cottales</taxon>
        <taxon>Liparidae</taxon>
        <taxon>Liparis</taxon>
    </lineage>
</organism>
<dbReference type="EMBL" id="SRLO01000699">
    <property type="protein sequence ID" value="TNN48372.1"/>
    <property type="molecule type" value="Genomic_DNA"/>
</dbReference>
<comment type="caution">
    <text evidence="1">The sequence shown here is derived from an EMBL/GenBank/DDBJ whole genome shotgun (WGS) entry which is preliminary data.</text>
</comment>
<dbReference type="Proteomes" id="UP000314294">
    <property type="component" value="Unassembled WGS sequence"/>
</dbReference>
<sequence>MRTSWPKRYSVVMRSLHWTSSPSGPPLKAFSAILKPDSLVSRPKCTRTWWKGGEEELTADAGGNADRNNAGFVVEKTSTSFCLEASERTAPTHGSAMRLILSIIQRNSSRCDITRYSSSKLVRTSACTRELKRQTRHD</sequence>
<dbReference type="AlphaFoldDB" id="A0A4Z2G734"/>
<protein>
    <submittedName>
        <fullName evidence="1">Uncharacterized protein</fullName>
    </submittedName>
</protein>